<dbReference type="STRING" id="765912.Thimo_0456"/>
<gene>
    <name evidence="1" type="ORF">Thimo_0456</name>
</gene>
<accession>L0GVC2</accession>
<proteinExistence type="predicted"/>
<keyword evidence="2" id="KW-1185">Reference proteome</keyword>
<dbReference type="EMBL" id="CP003051">
    <property type="protein sequence ID" value="AGA89315.1"/>
    <property type="molecule type" value="Genomic_DNA"/>
</dbReference>
<protein>
    <submittedName>
        <fullName evidence="1">Uncharacterized protein</fullName>
    </submittedName>
</protein>
<dbReference type="AlphaFoldDB" id="L0GVC2"/>
<evidence type="ECO:0000313" key="2">
    <source>
        <dbReference type="Proteomes" id="UP000010816"/>
    </source>
</evidence>
<dbReference type="HOGENOM" id="CLU_2884529_0_0_6"/>
<sequence>MAGLFAQTMSLAELISNPRASVNTALCVASAYDAPADGAAEAAITVGLASMNSMTNCGLRTPW</sequence>
<evidence type="ECO:0000313" key="1">
    <source>
        <dbReference type="EMBL" id="AGA89315.1"/>
    </source>
</evidence>
<dbReference type="KEGG" id="tmb:Thimo_0456"/>
<reference evidence="1 2" key="1">
    <citation type="submission" date="2011-09" db="EMBL/GenBank/DDBJ databases">
        <title>Complete sequence of chromosome of Thioflavicoccus mobilis 8321.</title>
        <authorList>
            <consortium name="US DOE Joint Genome Institute"/>
            <person name="Lucas S."/>
            <person name="Han J."/>
            <person name="Lapidus A."/>
            <person name="Cheng J.-F."/>
            <person name="Goodwin L."/>
            <person name="Pitluck S."/>
            <person name="Peters L."/>
            <person name="Ovchinnikova G."/>
            <person name="Lu M."/>
            <person name="Detter J.C."/>
            <person name="Han C."/>
            <person name="Tapia R."/>
            <person name="Land M."/>
            <person name="Hauser L."/>
            <person name="Kyrpides N."/>
            <person name="Ivanova N."/>
            <person name="Pagani I."/>
            <person name="Vogl K."/>
            <person name="Liu Z."/>
            <person name="Imhoff J."/>
            <person name="Thiel V."/>
            <person name="Frigaard N.-U."/>
            <person name="Bryant D."/>
            <person name="Woyke T."/>
        </authorList>
    </citation>
    <scope>NUCLEOTIDE SEQUENCE [LARGE SCALE GENOMIC DNA]</scope>
    <source>
        <strain evidence="1 2">8321</strain>
    </source>
</reference>
<organism evidence="1 2">
    <name type="scientific">Thioflavicoccus mobilis 8321</name>
    <dbReference type="NCBI Taxonomy" id="765912"/>
    <lineage>
        <taxon>Bacteria</taxon>
        <taxon>Pseudomonadati</taxon>
        <taxon>Pseudomonadota</taxon>
        <taxon>Gammaproteobacteria</taxon>
        <taxon>Chromatiales</taxon>
        <taxon>Chromatiaceae</taxon>
        <taxon>Thioflavicoccus</taxon>
    </lineage>
</organism>
<name>L0GVC2_9GAMM</name>
<dbReference type="Proteomes" id="UP000010816">
    <property type="component" value="Chromosome"/>
</dbReference>